<proteinExistence type="predicted"/>
<dbReference type="EMBL" id="CM044702">
    <property type="protein sequence ID" value="KAI5675824.1"/>
    <property type="molecule type" value="Genomic_DNA"/>
</dbReference>
<evidence type="ECO:0000313" key="2">
    <source>
        <dbReference type="Proteomes" id="UP001060085"/>
    </source>
</evidence>
<dbReference type="Proteomes" id="UP001060085">
    <property type="component" value="Linkage Group LG02"/>
</dbReference>
<protein>
    <submittedName>
        <fullName evidence="1">Uncharacterized protein</fullName>
    </submittedName>
</protein>
<organism evidence="1 2">
    <name type="scientific">Catharanthus roseus</name>
    <name type="common">Madagascar periwinkle</name>
    <name type="synonym">Vinca rosea</name>
    <dbReference type="NCBI Taxonomy" id="4058"/>
    <lineage>
        <taxon>Eukaryota</taxon>
        <taxon>Viridiplantae</taxon>
        <taxon>Streptophyta</taxon>
        <taxon>Embryophyta</taxon>
        <taxon>Tracheophyta</taxon>
        <taxon>Spermatophyta</taxon>
        <taxon>Magnoliopsida</taxon>
        <taxon>eudicotyledons</taxon>
        <taxon>Gunneridae</taxon>
        <taxon>Pentapetalae</taxon>
        <taxon>asterids</taxon>
        <taxon>lamiids</taxon>
        <taxon>Gentianales</taxon>
        <taxon>Apocynaceae</taxon>
        <taxon>Rauvolfioideae</taxon>
        <taxon>Vinceae</taxon>
        <taxon>Catharanthinae</taxon>
        <taxon>Catharanthus</taxon>
    </lineage>
</organism>
<gene>
    <name evidence="1" type="ORF">M9H77_06774</name>
</gene>
<keyword evidence="2" id="KW-1185">Reference proteome</keyword>
<sequence>MWRVENTVSRVSVTFDEHMRRLFEHNHLAYIPFPLMMPLVRAAMSVDPSTSSSTAAVAAGTSEKLLLSLSPSVSVTDNVPLVTKSISVCYQETHWSVTK</sequence>
<reference evidence="2" key="1">
    <citation type="journal article" date="2023" name="Nat. Plants">
        <title>Single-cell RNA sequencing provides a high-resolution roadmap for understanding the multicellular compartmentation of specialized metabolism.</title>
        <authorList>
            <person name="Sun S."/>
            <person name="Shen X."/>
            <person name="Li Y."/>
            <person name="Li Y."/>
            <person name="Wang S."/>
            <person name="Li R."/>
            <person name="Zhang H."/>
            <person name="Shen G."/>
            <person name="Guo B."/>
            <person name="Wei J."/>
            <person name="Xu J."/>
            <person name="St-Pierre B."/>
            <person name="Chen S."/>
            <person name="Sun C."/>
        </authorList>
    </citation>
    <scope>NUCLEOTIDE SEQUENCE [LARGE SCALE GENOMIC DNA]</scope>
</reference>
<name>A0ACC0BT99_CATRO</name>
<comment type="caution">
    <text evidence="1">The sequence shown here is derived from an EMBL/GenBank/DDBJ whole genome shotgun (WGS) entry which is preliminary data.</text>
</comment>
<accession>A0ACC0BT99</accession>
<evidence type="ECO:0000313" key="1">
    <source>
        <dbReference type="EMBL" id="KAI5675824.1"/>
    </source>
</evidence>